<dbReference type="Proteomes" id="UP000054630">
    <property type="component" value="Unassembled WGS sequence"/>
</dbReference>
<dbReference type="EMBL" id="JYDL01000029">
    <property type="protein sequence ID" value="KRX22775.1"/>
    <property type="molecule type" value="Genomic_DNA"/>
</dbReference>
<gene>
    <name evidence="1" type="ORF">T07_12065</name>
</gene>
<proteinExistence type="predicted"/>
<evidence type="ECO:0000313" key="2">
    <source>
        <dbReference type="Proteomes" id="UP000054630"/>
    </source>
</evidence>
<accession>A0A0V0S820</accession>
<sequence>MNNLLNNNCLGNVQQAYGATSRLGSLRFQRRQIQELLTLVQEHFAICSVFNTVGCRAKRKGRPGGSALFQTVISGIRCKFFHFTARIHKIVN</sequence>
<dbReference type="AlphaFoldDB" id="A0A0V0S820"/>
<keyword evidence="2" id="KW-1185">Reference proteome</keyword>
<name>A0A0V0S820_9BILA</name>
<evidence type="ECO:0000313" key="1">
    <source>
        <dbReference type="EMBL" id="KRX22775.1"/>
    </source>
</evidence>
<comment type="caution">
    <text evidence="1">The sequence shown here is derived from an EMBL/GenBank/DDBJ whole genome shotgun (WGS) entry which is preliminary data.</text>
</comment>
<reference evidence="1 2" key="1">
    <citation type="submission" date="2015-01" db="EMBL/GenBank/DDBJ databases">
        <title>Evolution of Trichinella species and genotypes.</title>
        <authorList>
            <person name="Korhonen P.K."/>
            <person name="Edoardo P."/>
            <person name="Giuseppe L.R."/>
            <person name="Gasser R.B."/>
        </authorList>
    </citation>
    <scope>NUCLEOTIDE SEQUENCE [LARGE SCALE GENOMIC DNA]</scope>
    <source>
        <strain evidence="1">ISS37</strain>
    </source>
</reference>
<organism evidence="1 2">
    <name type="scientific">Trichinella nelsoni</name>
    <dbReference type="NCBI Taxonomy" id="6336"/>
    <lineage>
        <taxon>Eukaryota</taxon>
        <taxon>Metazoa</taxon>
        <taxon>Ecdysozoa</taxon>
        <taxon>Nematoda</taxon>
        <taxon>Enoplea</taxon>
        <taxon>Dorylaimia</taxon>
        <taxon>Trichinellida</taxon>
        <taxon>Trichinellidae</taxon>
        <taxon>Trichinella</taxon>
    </lineage>
</organism>
<protein>
    <submittedName>
        <fullName evidence="1">Uncharacterized protein</fullName>
    </submittedName>
</protein>